<feature type="region of interest" description="Disordered" evidence="1">
    <location>
        <begin position="39"/>
        <end position="82"/>
    </location>
</feature>
<dbReference type="EMBL" id="BJYY01000018">
    <property type="protein sequence ID" value="GEO35147.1"/>
    <property type="molecule type" value="Genomic_DNA"/>
</dbReference>
<proteinExistence type="predicted"/>
<organism evidence="2 3">
    <name type="scientific">Cellulomonas aerilata</name>
    <dbReference type="NCBI Taxonomy" id="515326"/>
    <lineage>
        <taxon>Bacteria</taxon>
        <taxon>Bacillati</taxon>
        <taxon>Actinomycetota</taxon>
        <taxon>Actinomycetes</taxon>
        <taxon>Micrococcales</taxon>
        <taxon>Cellulomonadaceae</taxon>
        <taxon>Cellulomonas</taxon>
    </lineage>
</organism>
<dbReference type="AlphaFoldDB" id="A0A512DF94"/>
<reference evidence="2 3" key="1">
    <citation type="submission" date="2019-07" db="EMBL/GenBank/DDBJ databases">
        <title>Whole genome shotgun sequence of Cellulomonas aerilata NBRC 106308.</title>
        <authorList>
            <person name="Hosoyama A."/>
            <person name="Uohara A."/>
            <person name="Ohji S."/>
            <person name="Ichikawa N."/>
        </authorList>
    </citation>
    <scope>NUCLEOTIDE SEQUENCE [LARGE SCALE GENOMIC DNA]</scope>
    <source>
        <strain evidence="2 3">NBRC 106308</strain>
    </source>
</reference>
<dbReference type="Proteomes" id="UP000321181">
    <property type="component" value="Unassembled WGS sequence"/>
</dbReference>
<keyword evidence="3" id="KW-1185">Reference proteome</keyword>
<protein>
    <submittedName>
        <fullName evidence="2">Uncharacterized protein</fullName>
    </submittedName>
</protein>
<evidence type="ECO:0000313" key="2">
    <source>
        <dbReference type="EMBL" id="GEO35147.1"/>
    </source>
</evidence>
<dbReference type="RefSeq" id="WP_186816600.1">
    <property type="nucleotide sequence ID" value="NZ_BAAARM010000008.1"/>
</dbReference>
<evidence type="ECO:0000313" key="3">
    <source>
        <dbReference type="Proteomes" id="UP000321181"/>
    </source>
</evidence>
<evidence type="ECO:0000256" key="1">
    <source>
        <dbReference type="SAM" id="MobiDB-lite"/>
    </source>
</evidence>
<name>A0A512DF94_9CELL</name>
<gene>
    <name evidence="2" type="ORF">CAE01nite_28720</name>
</gene>
<sequence length="82" mass="8762">MIRWLPARGILAGTPEIAALAAFYAATSTDAKAGRLYGSQGLGQMGGAPAERRRHPRLRSEDEARRVRQVSEGLTTAPFPVG</sequence>
<comment type="caution">
    <text evidence="2">The sequence shown here is derived from an EMBL/GenBank/DDBJ whole genome shotgun (WGS) entry which is preliminary data.</text>
</comment>
<accession>A0A512DF94</accession>